<dbReference type="NCBIfam" id="TIGR01490">
    <property type="entry name" value="HAD-SF-IB-hyp1"/>
    <property type="match status" value="1"/>
</dbReference>
<dbReference type="Gene3D" id="1.20.1440.100">
    <property type="entry name" value="SG protein - dephosphorylation function"/>
    <property type="match status" value="1"/>
</dbReference>
<name>A0A1C3CVQ1_9GAMM</name>
<dbReference type="InterPro" id="IPR050582">
    <property type="entry name" value="HAD-like_SerB"/>
</dbReference>
<dbReference type="InterPro" id="IPR036412">
    <property type="entry name" value="HAD-like_sf"/>
</dbReference>
<accession>A0A1C3CVQ1</accession>
<proteinExistence type="predicted"/>
<evidence type="ECO:0000313" key="1">
    <source>
        <dbReference type="EMBL" id="ODA12798.1"/>
    </source>
</evidence>
<comment type="caution">
    <text evidence="1">The sequence shown here is derived from an EMBL/GenBank/DDBJ whole genome shotgun (WGS) entry which is preliminary data.</text>
</comment>
<dbReference type="RefSeq" id="WP_068888314.1">
    <property type="nucleotide sequence ID" value="NZ_CBCRUU010000004.1"/>
</dbReference>
<dbReference type="InterPro" id="IPR006385">
    <property type="entry name" value="HAD_hydro_SerB1"/>
</dbReference>
<organism evidence="1 2">
    <name type="scientific">Acinetobacter celticus</name>
    <dbReference type="NCBI Taxonomy" id="1891224"/>
    <lineage>
        <taxon>Bacteria</taxon>
        <taxon>Pseudomonadati</taxon>
        <taxon>Pseudomonadota</taxon>
        <taxon>Gammaproteobacteria</taxon>
        <taxon>Moraxellales</taxon>
        <taxon>Moraxellaceae</taxon>
        <taxon>Acinetobacter</taxon>
    </lineage>
</organism>
<dbReference type="STRING" id="1891224.BBP83_09615"/>
<dbReference type="InterPro" id="IPR023214">
    <property type="entry name" value="HAD_sf"/>
</dbReference>
<dbReference type="PANTHER" id="PTHR43344">
    <property type="entry name" value="PHOSPHOSERINE PHOSPHATASE"/>
    <property type="match status" value="1"/>
</dbReference>
<keyword evidence="2" id="KW-1185">Reference proteome</keyword>
<gene>
    <name evidence="1" type="ORF">BBP83_09615</name>
</gene>
<dbReference type="SUPFAM" id="SSF56784">
    <property type="entry name" value="HAD-like"/>
    <property type="match status" value="1"/>
</dbReference>
<dbReference type="GO" id="GO:0005737">
    <property type="term" value="C:cytoplasm"/>
    <property type="evidence" value="ECO:0007669"/>
    <property type="project" value="TreeGrafter"/>
</dbReference>
<sequence length="220" mass="25423">MHEQNQTFKNLALFDFDGTLCTKDSFTGFIFYSLSKRHIVRQGLKILPWIQGYYLNLYPAHAMRIKLYHAMFSNSDATQVQQMAEEYAQKLISSLDPHLLKQLQMHQDLGHDVALVSASVDLYLKPICNLLGIELICSEVEIKDQKITGQYQTADCSGEQKKIRILEKYNLHHYNSIYAYGNSVEDLQMLDLADYRYMVGTDQYLPRLPAQHKSQFADSD</sequence>
<dbReference type="GO" id="GO:0036424">
    <property type="term" value="F:L-phosphoserine phosphatase activity"/>
    <property type="evidence" value="ECO:0007669"/>
    <property type="project" value="TreeGrafter"/>
</dbReference>
<protein>
    <submittedName>
        <fullName evidence="1">Phosphoserine phosphatase</fullName>
    </submittedName>
</protein>
<dbReference type="GO" id="GO:0000287">
    <property type="term" value="F:magnesium ion binding"/>
    <property type="evidence" value="ECO:0007669"/>
    <property type="project" value="TreeGrafter"/>
</dbReference>
<dbReference type="Gene3D" id="3.40.50.1000">
    <property type="entry name" value="HAD superfamily/HAD-like"/>
    <property type="match status" value="1"/>
</dbReference>
<dbReference type="Pfam" id="PF12710">
    <property type="entry name" value="HAD"/>
    <property type="match status" value="1"/>
</dbReference>
<dbReference type="AlphaFoldDB" id="A0A1C3CVQ1"/>
<dbReference type="Proteomes" id="UP000186553">
    <property type="component" value="Unassembled WGS sequence"/>
</dbReference>
<reference evidence="1 2" key="1">
    <citation type="submission" date="2016-07" db="EMBL/GenBank/DDBJ databases">
        <title>Acinetobacter sp. ANC 4603.</title>
        <authorList>
            <person name="Radolfova-Krizova L."/>
            <person name="Nemec A."/>
        </authorList>
    </citation>
    <scope>NUCLEOTIDE SEQUENCE [LARGE SCALE GENOMIC DNA]</scope>
    <source>
        <strain evidence="1 2">ANC 4603</strain>
    </source>
</reference>
<dbReference type="PANTHER" id="PTHR43344:SF14">
    <property type="entry name" value="HAD-IB FAMILY HYDROLASE"/>
    <property type="match status" value="1"/>
</dbReference>
<dbReference type="NCBIfam" id="TIGR01488">
    <property type="entry name" value="HAD-SF-IB"/>
    <property type="match status" value="1"/>
</dbReference>
<dbReference type="EMBL" id="MBDL01000010">
    <property type="protein sequence ID" value="ODA12798.1"/>
    <property type="molecule type" value="Genomic_DNA"/>
</dbReference>
<dbReference type="GO" id="GO:0006564">
    <property type="term" value="P:L-serine biosynthetic process"/>
    <property type="evidence" value="ECO:0007669"/>
    <property type="project" value="TreeGrafter"/>
</dbReference>
<dbReference type="OrthoDB" id="9784466at2"/>
<evidence type="ECO:0000313" key="2">
    <source>
        <dbReference type="Proteomes" id="UP000186553"/>
    </source>
</evidence>